<dbReference type="AlphaFoldDB" id="A0A2P2QRA9"/>
<accession>A0A2P2QRA9</accession>
<proteinExistence type="predicted"/>
<protein>
    <submittedName>
        <fullName evidence="1">Uncharacterized protein</fullName>
    </submittedName>
</protein>
<name>A0A2P2QRA9_RHIMU</name>
<sequence>MIYIFSSDNLLGFQFFCWEFLCFNNSCFLELN</sequence>
<reference evidence="1" key="1">
    <citation type="submission" date="2018-02" db="EMBL/GenBank/DDBJ databases">
        <title>Rhizophora mucronata_Transcriptome.</title>
        <authorList>
            <person name="Meera S.P."/>
            <person name="Sreeshan A."/>
            <person name="Augustine A."/>
        </authorList>
    </citation>
    <scope>NUCLEOTIDE SEQUENCE</scope>
    <source>
        <tissue evidence="1">Leaf</tissue>
    </source>
</reference>
<dbReference type="EMBL" id="GGEC01088981">
    <property type="protein sequence ID" value="MBX69465.1"/>
    <property type="molecule type" value="Transcribed_RNA"/>
</dbReference>
<evidence type="ECO:0000313" key="1">
    <source>
        <dbReference type="EMBL" id="MBX69465.1"/>
    </source>
</evidence>
<organism evidence="1">
    <name type="scientific">Rhizophora mucronata</name>
    <name type="common">Asiatic mangrove</name>
    <dbReference type="NCBI Taxonomy" id="61149"/>
    <lineage>
        <taxon>Eukaryota</taxon>
        <taxon>Viridiplantae</taxon>
        <taxon>Streptophyta</taxon>
        <taxon>Embryophyta</taxon>
        <taxon>Tracheophyta</taxon>
        <taxon>Spermatophyta</taxon>
        <taxon>Magnoliopsida</taxon>
        <taxon>eudicotyledons</taxon>
        <taxon>Gunneridae</taxon>
        <taxon>Pentapetalae</taxon>
        <taxon>rosids</taxon>
        <taxon>fabids</taxon>
        <taxon>Malpighiales</taxon>
        <taxon>Rhizophoraceae</taxon>
        <taxon>Rhizophora</taxon>
    </lineage>
</organism>